<evidence type="ECO:0000256" key="1">
    <source>
        <dbReference type="SAM" id="MobiDB-lite"/>
    </source>
</evidence>
<feature type="region of interest" description="Disordered" evidence="1">
    <location>
        <begin position="1"/>
        <end position="109"/>
    </location>
</feature>
<feature type="compositionally biased region" description="Low complexity" evidence="1">
    <location>
        <begin position="85"/>
        <end position="97"/>
    </location>
</feature>
<dbReference type="Gramene" id="KQK07768">
    <property type="protein sequence ID" value="KQK07768"/>
    <property type="gene ID" value="BRADI_2g37525v3"/>
</dbReference>
<sequence>VGENSRREGGLAFFPRDWAALRPATTPRRPPTQRRPSNPRATRAAQRALREAKLDPDGRAVLPTTPRRPTNTQATPTSPRQVLVTPTIPTATAGPATVSPNLAAPHQVH</sequence>
<dbReference type="Proteomes" id="UP000008810">
    <property type="component" value="Chromosome 2"/>
</dbReference>
<feature type="non-terminal residue" evidence="2">
    <location>
        <position position="1"/>
    </location>
</feature>
<evidence type="ECO:0000313" key="2">
    <source>
        <dbReference type="EMBL" id="KQK07768.1"/>
    </source>
</evidence>
<dbReference type="EMBL" id="CM000881">
    <property type="protein sequence ID" value="KQK07768.1"/>
    <property type="molecule type" value="Genomic_DNA"/>
</dbReference>
<evidence type="ECO:0000313" key="4">
    <source>
        <dbReference type="Proteomes" id="UP000008810"/>
    </source>
</evidence>
<proteinExistence type="predicted"/>
<reference evidence="2 3" key="1">
    <citation type="journal article" date="2010" name="Nature">
        <title>Genome sequencing and analysis of the model grass Brachypodium distachyon.</title>
        <authorList>
            <consortium name="International Brachypodium Initiative"/>
        </authorList>
    </citation>
    <scope>NUCLEOTIDE SEQUENCE [LARGE SCALE GENOMIC DNA]</scope>
    <source>
        <strain evidence="2 3">Bd21</strain>
    </source>
</reference>
<dbReference type="EnsemblPlants" id="KQK07768">
    <property type="protein sequence ID" value="KQK07768"/>
    <property type="gene ID" value="BRADI_2g37525v3"/>
</dbReference>
<gene>
    <name evidence="2" type="ORF">BRADI_2g37525v3</name>
</gene>
<reference evidence="2" key="2">
    <citation type="submission" date="2017-06" db="EMBL/GenBank/DDBJ databases">
        <title>WGS assembly of Brachypodium distachyon.</title>
        <authorList>
            <consortium name="The International Brachypodium Initiative"/>
            <person name="Lucas S."/>
            <person name="Harmon-Smith M."/>
            <person name="Lail K."/>
            <person name="Tice H."/>
            <person name="Grimwood J."/>
            <person name="Bruce D."/>
            <person name="Barry K."/>
            <person name="Shu S."/>
            <person name="Lindquist E."/>
            <person name="Wang M."/>
            <person name="Pitluck S."/>
            <person name="Vogel J.P."/>
            <person name="Garvin D.F."/>
            <person name="Mockler T.C."/>
            <person name="Schmutz J."/>
            <person name="Rokhsar D."/>
            <person name="Bevan M.W."/>
        </authorList>
    </citation>
    <scope>NUCLEOTIDE SEQUENCE</scope>
    <source>
        <strain evidence="2">Bd21</strain>
    </source>
</reference>
<dbReference type="AlphaFoldDB" id="A0A0Q3G8K6"/>
<feature type="compositionally biased region" description="Basic and acidic residues" evidence="1">
    <location>
        <begin position="48"/>
        <end position="58"/>
    </location>
</feature>
<evidence type="ECO:0000313" key="3">
    <source>
        <dbReference type="EnsemblPlants" id="KQK07768"/>
    </source>
</evidence>
<feature type="compositionally biased region" description="Polar residues" evidence="1">
    <location>
        <begin position="67"/>
        <end position="80"/>
    </location>
</feature>
<reference evidence="3" key="3">
    <citation type="submission" date="2018-08" db="UniProtKB">
        <authorList>
            <consortium name="EnsemblPlants"/>
        </authorList>
    </citation>
    <scope>IDENTIFICATION</scope>
    <source>
        <strain evidence="3">cv. Bd21</strain>
    </source>
</reference>
<protein>
    <submittedName>
        <fullName evidence="2 3">Uncharacterized protein</fullName>
    </submittedName>
</protein>
<keyword evidence="4" id="KW-1185">Reference proteome</keyword>
<dbReference type="InParanoid" id="A0A0Q3G8K6"/>
<name>A0A0Q3G8K6_BRADI</name>
<organism evidence="2">
    <name type="scientific">Brachypodium distachyon</name>
    <name type="common">Purple false brome</name>
    <name type="synonym">Trachynia distachya</name>
    <dbReference type="NCBI Taxonomy" id="15368"/>
    <lineage>
        <taxon>Eukaryota</taxon>
        <taxon>Viridiplantae</taxon>
        <taxon>Streptophyta</taxon>
        <taxon>Embryophyta</taxon>
        <taxon>Tracheophyta</taxon>
        <taxon>Spermatophyta</taxon>
        <taxon>Magnoliopsida</taxon>
        <taxon>Liliopsida</taxon>
        <taxon>Poales</taxon>
        <taxon>Poaceae</taxon>
        <taxon>BOP clade</taxon>
        <taxon>Pooideae</taxon>
        <taxon>Stipodae</taxon>
        <taxon>Brachypodieae</taxon>
        <taxon>Brachypodium</taxon>
    </lineage>
</organism>
<accession>A0A0Q3G8K6</accession>